<name>A0A835QSK0_VANPL</name>
<gene>
    <name evidence="3" type="ORF">HPP92_015650</name>
</gene>
<reference evidence="3 4" key="1">
    <citation type="journal article" date="2020" name="Nat. Food">
        <title>A phased Vanilla planifolia genome enables genetic improvement of flavour and production.</title>
        <authorList>
            <person name="Hasing T."/>
            <person name="Tang H."/>
            <person name="Brym M."/>
            <person name="Khazi F."/>
            <person name="Huang T."/>
            <person name="Chambers A.H."/>
        </authorList>
    </citation>
    <scope>NUCLEOTIDE SEQUENCE [LARGE SCALE GENOMIC DNA]</scope>
    <source>
        <tissue evidence="3">Leaf</tissue>
    </source>
</reference>
<dbReference type="GO" id="GO:0006433">
    <property type="term" value="P:prolyl-tRNA aminoacylation"/>
    <property type="evidence" value="ECO:0007669"/>
    <property type="project" value="InterPro"/>
</dbReference>
<dbReference type="EMBL" id="JADCNL010000007">
    <property type="protein sequence ID" value="KAG0473793.1"/>
    <property type="molecule type" value="Genomic_DNA"/>
</dbReference>
<proteinExistence type="predicted"/>
<dbReference type="AlphaFoldDB" id="A0A835QSK0"/>
<dbReference type="InterPro" id="IPR045864">
    <property type="entry name" value="aa-tRNA-synth_II/BPL/LPL"/>
</dbReference>
<dbReference type="GO" id="GO:0005524">
    <property type="term" value="F:ATP binding"/>
    <property type="evidence" value="ECO:0007669"/>
    <property type="project" value="InterPro"/>
</dbReference>
<dbReference type="InterPro" id="IPR006195">
    <property type="entry name" value="aa-tRNA-synth_II"/>
</dbReference>
<dbReference type="SUPFAM" id="SSF55681">
    <property type="entry name" value="Class II aaRS and biotin synthetases"/>
    <property type="match status" value="1"/>
</dbReference>
<organism evidence="3 4">
    <name type="scientific">Vanilla planifolia</name>
    <name type="common">Vanilla</name>
    <dbReference type="NCBI Taxonomy" id="51239"/>
    <lineage>
        <taxon>Eukaryota</taxon>
        <taxon>Viridiplantae</taxon>
        <taxon>Streptophyta</taxon>
        <taxon>Embryophyta</taxon>
        <taxon>Tracheophyta</taxon>
        <taxon>Spermatophyta</taxon>
        <taxon>Magnoliopsida</taxon>
        <taxon>Liliopsida</taxon>
        <taxon>Asparagales</taxon>
        <taxon>Orchidaceae</taxon>
        <taxon>Vanilloideae</taxon>
        <taxon>Vanilleae</taxon>
        <taxon>Vanilla</taxon>
    </lineage>
</organism>
<feature type="compositionally biased region" description="Polar residues" evidence="1">
    <location>
        <begin position="66"/>
        <end position="75"/>
    </location>
</feature>
<comment type="caution">
    <text evidence="3">The sequence shown here is derived from an EMBL/GenBank/DDBJ whole genome shotgun (WGS) entry which is preliminary data.</text>
</comment>
<dbReference type="GO" id="GO:0009570">
    <property type="term" value="C:chloroplast stroma"/>
    <property type="evidence" value="ECO:0007669"/>
    <property type="project" value="TreeGrafter"/>
</dbReference>
<evidence type="ECO:0000256" key="1">
    <source>
        <dbReference type="SAM" id="MobiDB-lite"/>
    </source>
</evidence>
<dbReference type="InterPro" id="IPR004499">
    <property type="entry name" value="Pro-tRNA-ligase_IIa_arc-type"/>
</dbReference>
<evidence type="ECO:0000313" key="3">
    <source>
        <dbReference type="EMBL" id="KAG0473793.1"/>
    </source>
</evidence>
<dbReference type="GO" id="GO:0005739">
    <property type="term" value="C:mitochondrion"/>
    <property type="evidence" value="ECO:0007669"/>
    <property type="project" value="TreeGrafter"/>
</dbReference>
<feature type="domain" description="Aminoacyl-transfer RNA synthetases class-II family profile" evidence="2">
    <location>
        <begin position="110"/>
        <end position="217"/>
    </location>
</feature>
<evidence type="ECO:0000259" key="2">
    <source>
        <dbReference type="PROSITE" id="PS50862"/>
    </source>
</evidence>
<keyword evidence="4" id="KW-1185">Reference proteome</keyword>
<sequence>MEVSPSPAHSLIFSPSKPFLSSFNFTTRISVCKRCCSISGGGSTSGWNIAIEKRSGKEDEEANLRGPSSTVTRKPSQAADLAVTRRSEDFNAWYLDIIASAELADYGPVRGTMVIRPYGYAIWEAIQEYLNTKFKETGHSNMYFPQRRKLVMLKASPELAVVTIGGGKELEEKLVVRPTSETIVNHMFTQWIQSYRDLPLLINQWANVTRWENDCHL</sequence>
<dbReference type="Gene3D" id="3.30.930.10">
    <property type="entry name" value="Bira Bifunctional Protein, Domain 2"/>
    <property type="match status" value="1"/>
</dbReference>
<protein>
    <recommendedName>
        <fullName evidence="2">Aminoacyl-transfer RNA synthetases class-II family profile domain-containing protein</fullName>
    </recommendedName>
</protein>
<dbReference type="PROSITE" id="PS50862">
    <property type="entry name" value="AA_TRNA_LIGASE_II"/>
    <property type="match status" value="1"/>
</dbReference>
<feature type="region of interest" description="Disordered" evidence="1">
    <location>
        <begin position="56"/>
        <end position="77"/>
    </location>
</feature>
<dbReference type="PANTHER" id="PTHR43382:SF3">
    <property type="entry name" value="PROLINE--TRNA LIGASE, CHLOROPLASTIC_MITOCHONDRIAL"/>
    <property type="match status" value="1"/>
</dbReference>
<dbReference type="OrthoDB" id="781548at2759"/>
<accession>A0A835QSK0</accession>
<dbReference type="PANTHER" id="PTHR43382">
    <property type="entry name" value="PROLYL-TRNA SYNTHETASE"/>
    <property type="match status" value="1"/>
</dbReference>
<evidence type="ECO:0000313" key="4">
    <source>
        <dbReference type="Proteomes" id="UP000636800"/>
    </source>
</evidence>
<dbReference type="GO" id="GO:0017101">
    <property type="term" value="C:aminoacyl-tRNA synthetase multienzyme complex"/>
    <property type="evidence" value="ECO:0007669"/>
    <property type="project" value="TreeGrafter"/>
</dbReference>
<dbReference type="Proteomes" id="UP000636800">
    <property type="component" value="Chromosome 7"/>
</dbReference>
<dbReference type="GO" id="GO:0004827">
    <property type="term" value="F:proline-tRNA ligase activity"/>
    <property type="evidence" value="ECO:0007669"/>
    <property type="project" value="InterPro"/>
</dbReference>